<dbReference type="InterPro" id="IPR012340">
    <property type="entry name" value="NA-bd_OB-fold"/>
</dbReference>
<evidence type="ECO:0000313" key="3">
    <source>
        <dbReference type="EMBL" id="AXH92068.1"/>
    </source>
</evidence>
<dbReference type="PANTHER" id="PTHR46565">
    <property type="entry name" value="COLD SHOCK DOMAIN PROTEIN 2"/>
    <property type="match status" value="1"/>
</dbReference>
<dbReference type="GO" id="GO:0003676">
    <property type="term" value="F:nucleic acid binding"/>
    <property type="evidence" value="ECO:0007669"/>
    <property type="project" value="InterPro"/>
</dbReference>
<dbReference type="PRINTS" id="PR00050">
    <property type="entry name" value="COLDSHOCK"/>
</dbReference>
<dbReference type="SUPFAM" id="SSF50249">
    <property type="entry name" value="Nucleic acid-binding proteins"/>
    <property type="match status" value="1"/>
</dbReference>
<dbReference type="Pfam" id="PF00313">
    <property type="entry name" value="CSD"/>
    <property type="match status" value="1"/>
</dbReference>
<dbReference type="CDD" id="cd04458">
    <property type="entry name" value="CSP_CDS"/>
    <property type="match status" value="1"/>
</dbReference>
<evidence type="ECO:0000256" key="1">
    <source>
        <dbReference type="SAM" id="MobiDB-lite"/>
    </source>
</evidence>
<organism evidence="3 4">
    <name type="scientific">Micromonospora aurantiaca</name>
    <name type="common">nom. illeg.</name>
    <dbReference type="NCBI Taxonomy" id="47850"/>
    <lineage>
        <taxon>Bacteria</taxon>
        <taxon>Bacillati</taxon>
        <taxon>Actinomycetota</taxon>
        <taxon>Actinomycetes</taxon>
        <taxon>Micromonosporales</taxon>
        <taxon>Micromonosporaceae</taxon>
        <taxon>Micromonospora</taxon>
    </lineage>
</organism>
<dbReference type="RefSeq" id="WP_114920087.1">
    <property type="nucleotide sequence ID" value="NZ_CP031263.1"/>
</dbReference>
<dbReference type="SMART" id="SM00357">
    <property type="entry name" value="CSP"/>
    <property type="match status" value="1"/>
</dbReference>
<gene>
    <name evidence="3" type="ORF">DVH21_20290</name>
</gene>
<protein>
    <submittedName>
        <fullName evidence="3">Cold shock domain-containing protein</fullName>
    </submittedName>
</protein>
<dbReference type="InterPro" id="IPR002059">
    <property type="entry name" value="CSP_DNA-bd"/>
</dbReference>
<accession>A0A6N3K1G9</accession>
<name>A0A6N3K1G9_9ACTN</name>
<dbReference type="AlphaFoldDB" id="A0A6N3K1G9"/>
<evidence type="ECO:0000313" key="4">
    <source>
        <dbReference type="Proteomes" id="UP000253958"/>
    </source>
</evidence>
<reference evidence="3 4" key="1">
    <citation type="submission" date="2018-07" db="EMBL/GenBank/DDBJ databases">
        <authorList>
            <person name="Ye Y."/>
        </authorList>
    </citation>
    <scope>NUCLEOTIDE SEQUENCE [LARGE SCALE GENOMIC DNA]</scope>
    <source>
        <strain evidence="4">H14(2018)</strain>
    </source>
</reference>
<feature type="domain" description="CSD" evidence="2">
    <location>
        <begin position="7"/>
        <end position="71"/>
    </location>
</feature>
<proteinExistence type="predicted"/>
<dbReference type="PROSITE" id="PS51857">
    <property type="entry name" value="CSD_2"/>
    <property type="match status" value="1"/>
</dbReference>
<reference evidence="3 4" key="2">
    <citation type="submission" date="2018-08" db="EMBL/GenBank/DDBJ databases">
        <title>Streptomyces kandeliansis sp. nov., an endophytic bacterium isolated from mangrove plant.</title>
        <authorList>
            <person name="Wang R."/>
        </authorList>
    </citation>
    <scope>NUCLEOTIDE SEQUENCE [LARGE SCALE GENOMIC DNA]</scope>
    <source>
        <strain evidence="4">H14(2018)</strain>
    </source>
</reference>
<dbReference type="Gene3D" id="2.40.50.140">
    <property type="entry name" value="Nucleic acid-binding proteins"/>
    <property type="match status" value="1"/>
</dbReference>
<feature type="region of interest" description="Disordered" evidence="1">
    <location>
        <begin position="94"/>
        <end position="114"/>
    </location>
</feature>
<evidence type="ECO:0000259" key="2">
    <source>
        <dbReference type="PROSITE" id="PS51857"/>
    </source>
</evidence>
<dbReference type="PANTHER" id="PTHR46565:SF20">
    <property type="entry name" value="COLD SHOCK DOMAIN-CONTAINING PROTEIN 4"/>
    <property type="match status" value="1"/>
</dbReference>
<dbReference type="Proteomes" id="UP000253958">
    <property type="component" value="Chromosome"/>
</dbReference>
<dbReference type="InterPro" id="IPR011129">
    <property type="entry name" value="CSD"/>
</dbReference>
<sequence length="165" mass="16948">MDAGMAMLTGKVVRFDEVRGYGFIAPDDGSDDVFVHANMLDGDKWALTPGVPVEYDAVETERGPKAVLVRVSGVAPGADRVPAAGAGLSARAGVTVGGGRSRDSGQATGGAEDDEGLCDVLSERAFSAETTEALVTSVSDLTGAQIVAVRARMLELARGHGWVEG</sequence>
<dbReference type="EMBL" id="CP031263">
    <property type="protein sequence ID" value="AXH92068.1"/>
    <property type="molecule type" value="Genomic_DNA"/>
</dbReference>